<keyword evidence="3" id="KW-1185">Reference proteome</keyword>
<organism evidence="2 3">
    <name type="scientific">Aneurinibacillus thermoaerophilus</name>
    <dbReference type="NCBI Taxonomy" id="143495"/>
    <lineage>
        <taxon>Bacteria</taxon>
        <taxon>Bacillati</taxon>
        <taxon>Bacillota</taxon>
        <taxon>Bacilli</taxon>
        <taxon>Bacillales</taxon>
        <taxon>Paenibacillaceae</taxon>
        <taxon>Aneurinibacillus group</taxon>
        <taxon>Aneurinibacillus</taxon>
    </lineage>
</organism>
<accession>A0ABX8YAC8</accession>
<evidence type="ECO:0000313" key="2">
    <source>
        <dbReference type="EMBL" id="QYY42320.1"/>
    </source>
</evidence>
<dbReference type="Proteomes" id="UP000826616">
    <property type="component" value="Chromosome"/>
</dbReference>
<feature type="transmembrane region" description="Helical" evidence="1">
    <location>
        <begin position="6"/>
        <end position="24"/>
    </location>
</feature>
<name>A0ABX8YAC8_ANETH</name>
<feature type="transmembrane region" description="Helical" evidence="1">
    <location>
        <begin position="31"/>
        <end position="57"/>
    </location>
</feature>
<sequence>MRGMLMNILMFIFTFFVAWGLRNVTKQKNKFGMVFTAIALAVCIFADVLIVATGFAVP</sequence>
<proteinExistence type="predicted"/>
<evidence type="ECO:0000313" key="3">
    <source>
        <dbReference type="Proteomes" id="UP000826616"/>
    </source>
</evidence>
<keyword evidence="1" id="KW-0812">Transmembrane</keyword>
<dbReference type="EMBL" id="CP080764">
    <property type="protein sequence ID" value="QYY42320.1"/>
    <property type="molecule type" value="Genomic_DNA"/>
</dbReference>
<keyword evidence="1" id="KW-1133">Transmembrane helix</keyword>
<gene>
    <name evidence="2" type="ORF">K3F53_15915</name>
</gene>
<protein>
    <submittedName>
        <fullName evidence="2">DUF2759 domain-containing protein</fullName>
    </submittedName>
</protein>
<reference evidence="2 3" key="1">
    <citation type="submission" date="2021-08" db="EMBL/GenBank/DDBJ databases">
        <title>Complete genome sequence of the strain Aneurinibacillus thermoaerophilus CCM 8960.</title>
        <authorList>
            <person name="Musilova J."/>
            <person name="Kourilova X."/>
            <person name="Pernicova I."/>
            <person name="Bezdicek M."/>
            <person name="Lengerova M."/>
            <person name="Obruca S."/>
            <person name="Sedlar K."/>
        </authorList>
    </citation>
    <scope>NUCLEOTIDE SEQUENCE [LARGE SCALE GENOMIC DNA]</scope>
    <source>
        <strain evidence="2 3">CCM 8960</strain>
    </source>
</reference>
<evidence type="ECO:0000256" key="1">
    <source>
        <dbReference type="SAM" id="Phobius"/>
    </source>
</evidence>
<keyword evidence="1" id="KW-0472">Membrane</keyword>